<dbReference type="PANTHER" id="PTHR13288">
    <property type="entry name" value="SPLICING FACTOR 45 SPF45"/>
    <property type="match status" value="1"/>
</dbReference>
<protein>
    <recommendedName>
        <fullName evidence="7">G-patch domain-containing protein</fullName>
    </recommendedName>
</protein>
<feature type="region of interest" description="Disordered" evidence="2">
    <location>
        <begin position="1"/>
        <end position="23"/>
    </location>
</feature>
<evidence type="ECO:0000259" key="4">
    <source>
        <dbReference type="PROSITE" id="PS50174"/>
    </source>
</evidence>
<evidence type="ECO:0008006" key="7">
    <source>
        <dbReference type="Google" id="ProtNLM"/>
    </source>
</evidence>
<dbReference type="OrthoDB" id="77405at2759"/>
<dbReference type="InterPro" id="IPR000504">
    <property type="entry name" value="RRM_dom"/>
</dbReference>
<dbReference type="SMART" id="SM00443">
    <property type="entry name" value="G_patch"/>
    <property type="match status" value="1"/>
</dbReference>
<dbReference type="eggNOG" id="KOG1996">
    <property type="taxonomic scope" value="Eukaryota"/>
</dbReference>
<dbReference type="OMA" id="FNDEYDP"/>
<dbReference type="GO" id="GO:0003723">
    <property type="term" value="F:RNA binding"/>
    <property type="evidence" value="ECO:0007669"/>
    <property type="project" value="UniProtKB-UniRule"/>
</dbReference>
<evidence type="ECO:0000259" key="3">
    <source>
        <dbReference type="PROSITE" id="PS50102"/>
    </source>
</evidence>
<organism evidence="5 6">
    <name type="scientific">Theileria orientalis strain Shintoku</name>
    <dbReference type="NCBI Taxonomy" id="869250"/>
    <lineage>
        <taxon>Eukaryota</taxon>
        <taxon>Sar</taxon>
        <taxon>Alveolata</taxon>
        <taxon>Apicomplexa</taxon>
        <taxon>Aconoidasida</taxon>
        <taxon>Piroplasmida</taxon>
        <taxon>Theileriidae</taxon>
        <taxon>Theileria</taxon>
    </lineage>
</organism>
<evidence type="ECO:0000313" key="5">
    <source>
        <dbReference type="EMBL" id="BAM39346.1"/>
    </source>
</evidence>
<dbReference type="AlphaFoldDB" id="J4C2V4"/>
<keyword evidence="1" id="KW-0694">RNA-binding</keyword>
<keyword evidence="6" id="KW-1185">Reference proteome</keyword>
<proteinExistence type="predicted"/>
<dbReference type="InterPro" id="IPR035979">
    <property type="entry name" value="RBD_domain_sf"/>
</dbReference>
<dbReference type="Proteomes" id="UP000003786">
    <property type="component" value="Chromosome 1"/>
</dbReference>
<dbReference type="CDD" id="cd00590">
    <property type="entry name" value="RRM_SF"/>
    <property type="match status" value="1"/>
</dbReference>
<dbReference type="GO" id="GO:0071011">
    <property type="term" value="C:precatalytic spliceosome"/>
    <property type="evidence" value="ECO:0007669"/>
    <property type="project" value="TreeGrafter"/>
</dbReference>
<dbReference type="STRING" id="869250.J4C2V4"/>
<gene>
    <name evidence="5" type="ORF">TOT_010000805</name>
</gene>
<dbReference type="Pfam" id="PF01585">
    <property type="entry name" value="G-patch"/>
    <property type="match status" value="1"/>
</dbReference>
<feature type="region of interest" description="Disordered" evidence="2">
    <location>
        <begin position="148"/>
        <end position="176"/>
    </location>
</feature>
<feature type="domain" description="RRM" evidence="3">
    <location>
        <begin position="251"/>
        <end position="348"/>
    </location>
</feature>
<evidence type="ECO:0000256" key="1">
    <source>
        <dbReference type="PROSITE-ProRule" id="PRU00176"/>
    </source>
</evidence>
<dbReference type="EMBL" id="AP011946">
    <property type="protein sequence ID" value="BAM39346.1"/>
    <property type="molecule type" value="Genomic_DNA"/>
</dbReference>
<dbReference type="RefSeq" id="XP_009689647.1">
    <property type="nucleotide sequence ID" value="XM_009691352.1"/>
</dbReference>
<dbReference type="KEGG" id="tot:TOT_010000805"/>
<name>J4C2V4_THEOR</name>
<sequence>MVSYNSKVDEPVGENPSSSTSSWISHRAYLTPATLKRSKNVDSTSSSKHIPLNLNKTFDRSYKSATNQSSQGFNYNFNDEYDPRFPNEYEKVSKIFSIKSHIKSSTSVPPVAEKPVFMEPTPPIEPEQRLSGDEMLKRRLEAMAKSDLYSEGVDDTQPQDDQSEAVTTKLDAPEPKRSQPVAMKMMEKMGWKEGLGLGKNEQGMVTPLVAKQTGKNSAIIVNALPKSRGVYTPKTASEPFAAQPQPEGVKSRISVMIFPSKAELDIDELEEIISEYGSLVNIKVLSEDEHKVVESQPECSELADKYPMESNKFVICEYETEEQSERLIVALNGKRVMESHVDIHYFPMEVYKSKLS</sequence>
<dbReference type="PROSITE" id="PS50174">
    <property type="entry name" value="G_PATCH"/>
    <property type="match status" value="1"/>
</dbReference>
<feature type="domain" description="G-patch" evidence="4">
    <location>
        <begin position="178"/>
        <end position="235"/>
    </location>
</feature>
<dbReference type="Gene3D" id="3.30.70.330">
    <property type="match status" value="1"/>
</dbReference>
<feature type="compositionally biased region" description="Acidic residues" evidence="2">
    <location>
        <begin position="152"/>
        <end position="163"/>
    </location>
</feature>
<dbReference type="PROSITE" id="PS50102">
    <property type="entry name" value="RRM"/>
    <property type="match status" value="1"/>
</dbReference>
<evidence type="ECO:0000256" key="2">
    <source>
        <dbReference type="SAM" id="MobiDB-lite"/>
    </source>
</evidence>
<dbReference type="PANTHER" id="PTHR13288:SF8">
    <property type="entry name" value="SPLICING FACTOR 45"/>
    <property type="match status" value="1"/>
</dbReference>
<dbReference type="GeneID" id="20713677"/>
<reference evidence="5 6" key="1">
    <citation type="journal article" date="2012" name="MBio">
        <title>Comparative genome analysis of three eukaryotic parasites with differing abilities to transform leukocytes reveals key mediators of Theileria-induced leukocyte transformation.</title>
        <authorList>
            <person name="Hayashida K."/>
            <person name="Hara Y."/>
            <person name="Abe T."/>
            <person name="Yamasaki C."/>
            <person name="Toyoda A."/>
            <person name="Kosuge T."/>
            <person name="Suzuki Y."/>
            <person name="Sato Y."/>
            <person name="Kawashima S."/>
            <person name="Katayama T."/>
            <person name="Wakaguri H."/>
            <person name="Inoue N."/>
            <person name="Homma K."/>
            <person name="Tada-Umezaki M."/>
            <person name="Yagi Y."/>
            <person name="Fujii Y."/>
            <person name="Habara T."/>
            <person name="Kanehisa M."/>
            <person name="Watanabe H."/>
            <person name="Ito K."/>
            <person name="Gojobori T."/>
            <person name="Sugawara H."/>
            <person name="Imanishi T."/>
            <person name="Weir W."/>
            <person name="Gardner M."/>
            <person name="Pain A."/>
            <person name="Shiels B."/>
            <person name="Hattori M."/>
            <person name="Nene V."/>
            <person name="Sugimoto C."/>
        </authorList>
    </citation>
    <scope>NUCLEOTIDE SEQUENCE [LARGE SCALE GENOMIC DNA]</scope>
    <source>
        <strain evidence="5 6">Shintoku</strain>
    </source>
</reference>
<dbReference type="VEuPathDB" id="PiroplasmaDB:TOT_010000805"/>
<dbReference type="SUPFAM" id="SSF54928">
    <property type="entry name" value="RNA-binding domain, RBD"/>
    <property type="match status" value="1"/>
</dbReference>
<accession>J4C2V4</accession>
<dbReference type="GO" id="GO:0045292">
    <property type="term" value="P:mRNA cis splicing, via spliceosome"/>
    <property type="evidence" value="ECO:0007669"/>
    <property type="project" value="InterPro"/>
</dbReference>
<dbReference type="InterPro" id="IPR000467">
    <property type="entry name" value="G_patch_dom"/>
</dbReference>
<dbReference type="InterPro" id="IPR012677">
    <property type="entry name" value="Nucleotide-bd_a/b_plait_sf"/>
</dbReference>
<evidence type="ECO:0000313" key="6">
    <source>
        <dbReference type="Proteomes" id="UP000003786"/>
    </source>
</evidence>
<dbReference type="InterPro" id="IPR040052">
    <property type="entry name" value="RBM17"/>
</dbReference>